<dbReference type="SUPFAM" id="SSF48726">
    <property type="entry name" value="Immunoglobulin"/>
    <property type="match status" value="1"/>
</dbReference>
<dbReference type="AlphaFoldDB" id="A0A3Q3B2E9"/>
<dbReference type="Pfam" id="PF00560">
    <property type="entry name" value="LRR_1"/>
    <property type="match status" value="1"/>
</dbReference>
<dbReference type="InterPro" id="IPR036179">
    <property type="entry name" value="Ig-like_dom_sf"/>
</dbReference>
<evidence type="ECO:0000256" key="1">
    <source>
        <dbReference type="ARBA" id="ARBA00022614"/>
    </source>
</evidence>
<keyword evidence="5" id="KW-0812">Transmembrane</keyword>
<organism evidence="8 9">
    <name type="scientific">Kryptolebias marmoratus</name>
    <name type="common">Mangrove killifish</name>
    <name type="synonym">Rivulus marmoratus</name>
    <dbReference type="NCBI Taxonomy" id="37003"/>
    <lineage>
        <taxon>Eukaryota</taxon>
        <taxon>Metazoa</taxon>
        <taxon>Chordata</taxon>
        <taxon>Craniata</taxon>
        <taxon>Vertebrata</taxon>
        <taxon>Euteleostomi</taxon>
        <taxon>Actinopterygii</taxon>
        <taxon>Neopterygii</taxon>
        <taxon>Teleostei</taxon>
        <taxon>Neoteleostei</taxon>
        <taxon>Acanthomorphata</taxon>
        <taxon>Ovalentaria</taxon>
        <taxon>Atherinomorphae</taxon>
        <taxon>Cyprinodontiformes</taxon>
        <taxon>Rivulidae</taxon>
        <taxon>Kryptolebias</taxon>
    </lineage>
</organism>
<evidence type="ECO:0000256" key="3">
    <source>
        <dbReference type="ARBA" id="ARBA00022737"/>
    </source>
</evidence>
<reference evidence="8" key="2">
    <citation type="submission" date="2025-09" db="UniProtKB">
        <authorList>
            <consortium name="Ensembl"/>
        </authorList>
    </citation>
    <scope>IDENTIFICATION</scope>
</reference>
<keyword evidence="4" id="KW-1015">Disulfide bond</keyword>
<protein>
    <submittedName>
        <fullName evidence="8">Adhesion molecule with Ig like domain 3</fullName>
    </submittedName>
</protein>
<dbReference type="InterPro" id="IPR032675">
    <property type="entry name" value="LRR_dom_sf"/>
</dbReference>
<keyword evidence="2 6" id="KW-0732">Signal</keyword>
<feature type="chain" id="PRO_5018701774" evidence="6">
    <location>
        <begin position="28"/>
        <end position="438"/>
    </location>
</feature>
<keyword evidence="5" id="KW-1133">Transmembrane helix</keyword>
<dbReference type="OrthoDB" id="1394818at2759"/>
<dbReference type="SUPFAM" id="SSF52058">
    <property type="entry name" value="L domain-like"/>
    <property type="match status" value="1"/>
</dbReference>
<dbReference type="PROSITE" id="PS50835">
    <property type="entry name" value="IG_LIKE"/>
    <property type="match status" value="1"/>
</dbReference>
<name>A0A3Q3B2E9_KRYMA</name>
<proteinExistence type="predicted"/>
<dbReference type="PANTHER" id="PTHR45842">
    <property type="entry name" value="SYNAPTIC ADHESION-LIKE MOLECULE SALM"/>
    <property type="match status" value="1"/>
</dbReference>
<dbReference type="SMART" id="SM00408">
    <property type="entry name" value="IGc2"/>
    <property type="match status" value="1"/>
</dbReference>
<dbReference type="Pfam" id="PF13927">
    <property type="entry name" value="Ig_3"/>
    <property type="match status" value="1"/>
</dbReference>
<dbReference type="InterPro" id="IPR007110">
    <property type="entry name" value="Ig-like_dom"/>
</dbReference>
<evidence type="ECO:0000256" key="2">
    <source>
        <dbReference type="ARBA" id="ARBA00022729"/>
    </source>
</evidence>
<dbReference type="InterPro" id="IPR003591">
    <property type="entry name" value="Leu-rich_rpt_typical-subtyp"/>
</dbReference>
<evidence type="ECO:0000313" key="8">
    <source>
        <dbReference type="Ensembl" id="ENSKMAP00000023066.1"/>
    </source>
</evidence>
<evidence type="ECO:0000313" key="9">
    <source>
        <dbReference type="Proteomes" id="UP000264800"/>
    </source>
</evidence>
<evidence type="ECO:0000256" key="5">
    <source>
        <dbReference type="SAM" id="Phobius"/>
    </source>
</evidence>
<dbReference type="InterPro" id="IPR003598">
    <property type="entry name" value="Ig_sub2"/>
</dbReference>
<dbReference type="STRING" id="37003.ENSKMAP00000023066"/>
<dbReference type="GeneID" id="108235189"/>
<dbReference type="PANTHER" id="PTHR45842:SF22">
    <property type="entry name" value="INSULIN-LIKE GROWTH FACTOR-BINDING PROTEIN COMPLEX ACID LABILE SUBUNIT ISOFORM X1"/>
    <property type="match status" value="1"/>
</dbReference>
<feature type="signal peptide" evidence="6">
    <location>
        <begin position="1"/>
        <end position="27"/>
    </location>
</feature>
<sequence>MKDLTSTIMTCGSHLGLSLLLFCSLHASEQTCPPKCLCLSDTVSCSFGGLVKPPLSLPPLLITLDLSHNNLSRLGPCSFDWMPRLEKLWMAHNRIGALEHGVFRNVSGLRLLDLSSNQLRVVEKHSFEGLPRLEELRLFNNRITQVEVGSLDGLASLERVYFSLNQITHFPFFSIREHSHPSLATLDLSSNRLARLPWEEVKALPRLVQQGLYLHNNSLICNCSMYTVFLRWNLMDYSSAKDFLNEHICRVGGDPKDLVHFLRNSSFLLNCSMEKLAVQHLPVNRSKRVVLEGTTVRLDCQTSLGGTGLLFTWRYTSERCINQPGKNNTLIRVFSNGILEIRAATVNDSGLYLCTAVDAGKALSASREVNVTVLSPAADPFSTGYTTLLTCIVTLLLILLYLFLTPCRRSSCRWPTAAYLHIIVSSVFLPSERDQPKI</sequence>
<dbReference type="Gene3D" id="3.80.10.10">
    <property type="entry name" value="Ribonuclease Inhibitor"/>
    <property type="match status" value="1"/>
</dbReference>
<dbReference type="InterPro" id="IPR013783">
    <property type="entry name" value="Ig-like_fold"/>
</dbReference>
<keyword evidence="1" id="KW-0433">Leucine-rich repeat</keyword>
<evidence type="ECO:0000256" key="6">
    <source>
        <dbReference type="SAM" id="SignalP"/>
    </source>
</evidence>
<evidence type="ECO:0000256" key="4">
    <source>
        <dbReference type="ARBA" id="ARBA00023157"/>
    </source>
</evidence>
<dbReference type="SMART" id="SM00409">
    <property type="entry name" value="IG"/>
    <property type="match status" value="1"/>
</dbReference>
<dbReference type="InterPro" id="IPR001611">
    <property type="entry name" value="Leu-rich_rpt"/>
</dbReference>
<keyword evidence="3" id="KW-0677">Repeat</keyword>
<dbReference type="PRINTS" id="PR00019">
    <property type="entry name" value="LEURICHRPT"/>
</dbReference>
<dbReference type="InterPro" id="IPR003599">
    <property type="entry name" value="Ig_sub"/>
</dbReference>
<dbReference type="Gene3D" id="2.60.40.10">
    <property type="entry name" value="Immunoglobulins"/>
    <property type="match status" value="1"/>
</dbReference>
<dbReference type="GeneTree" id="ENSGT00950000183146"/>
<feature type="transmembrane region" description="Helical" evidence="5">
    <location>
        <begin position="384"/>
        <end position="404"/>
    </location>
</feature>
<dbReference type="Ensembl" id="ENSKMAT00000023361.1">
    <property type="protein sequence ID" value="ENSKMAP00000023066.1"/>
    <property type="gene ID" value="ENSKMAG00000017120.1"/>
</dbReference>
<dbReference type="SMART" id="SM00369">
    <property type="entry name" value="LRR_TYP"/>
    <property type="match status" value="6"/>
</dbReference>
<reference evidence="8" key="1">
    <citation type="submission" date="2025-08" db="UniProtKB">
        <authorList>
            <consortium name="Ensembl"/>
        </authorList>
    </citation>
    <scope>IDENTIFICATION</scope>
</reference>
<keyword evidence="9" id="KW-1185">Reference proteome</keyword>
<dbReference type="Proteomes" id="UP000264800">
    <property type="component" value="Unplaced"/>
</dbReference>
<dbReference type="OMA" id="HWDLRGY"/>
<dbReference type="Pfam" id="PF13855">
    <property type="entry name" value="LRR_8"/>
    <property type="match status" value="1"/>
</dbReference>
<feature type="domain" description="Ig-like" evidence="7">
    <location>
        <begin position="282"/>
        <end position="370"/>
    </location>
</feature>
<evidence type="ECO:0000259" key="7">
    <source>
        <dbReference type="PROSITE" id="PS50835"/>
    </source>
</evidence>
<dbReference type="InterPro" id="IPR050467">
    <property type="entry name" value="LRFN"/>
</dbReference>
<keyword evidence="5" id="KW-0472">Membrane</keyword>
<accession>A0A3Q3B2E9</accession>
<dbReference type="RefSeq" id="XP_017270506.1">
    <property type="nucleotide sequence ID" value="XM_017415017.1"/>
</dbReference>
<dbReference type="KEGG" id="kmr:108235189"/>